<evidence type="ECO:0000313" key="3">
    <source>
        <dbReference type="Proteomes" id="UP000286045"/>
    </source>
</evidence>
<dbReference type="AlphaFoldDB" id="A0A439D384"/>
<dbReference type="Proteomes" id="UP000286045">
    <property type="component" value="Unassembled WGS sequence"/>
</dbReference>
<feature type="signal peptide" evidence="1">
    <location>
        <begin position="1"/>
        <end position="18"/>
    </location>
</feature>
<organism evidence="2 3">
    <name type="scientific">Xylaria grammica</name>
    <dbReference type="NCBI Taxonomy" id="363999"/>
    <lineage>
        <taxon>Eukaryota</taxon>
        <taxon>Fungi</taxon>
        <taxon>Dikarya</taxon>
        <taxon>Ascomycota</taxon>
        <taxon>Pezizomycotina</taxon>
        <taxon>Sordariomycetes</taxon>
        <taxon>Xylariomycetidae</taxon>
        <taxon>Xylariales</taxon>
        <taxon>Xylariaceae</taxon>
        <taxon>Xylaria</taxon>
    </lineage>
</organism>
<keyword evidence="3" id="KW-1185">Reference proteome</keyword>
<keyword evidence="1" id="KW-0732">Signal</keyword>
<sequence>MMFITTLLAALLATFALATPAVPLPCSAISGTPCICPEGTELSESSTVENFGASASDVGHLLNDFSNPAWTGNDPLTLEGPNNVPILSLRERNLSTLVGNYLFKERLTFWYESPFDGSFEQRFEQKGFVPYHSGNGSFGGLWTTLKGDRIFENQTLVQTIVYACQTGHPMNFAAYYGNALTNATNILRAAGLINGVSTGAESVQLF</sequence>
<name>A0A439D384_9PEZI</name>
<proteinExistence type="predicted"/>
<feature type="chain" id="PRO_5019544840" evidence="1">
    <location>
        <begin position="19"/>
        <end position="206"/>
    </location>
</feature>
<comment type="caution">
    <text evidence="2">The sequence shown here is derived from an EMBL/GenBank/DDBJ whole genome shotgun (WGS) entry which is preliminary data.</text>
</comment>
<accession>A0A439D384</accession>
<reference evidence="2 3" key="1">
    <citation type="submission" date="2018-12" db="EMBL/GenBank/DDBJ databases">
        <title>Draft genome sequence of Xylaria grammica IHI A82.</title>
        <authorList>
            <person name="Buettner E."/>
            <person name="Kellner H."/>
        </authorList>
    </citation>
    <scope>NUCLEOTIDE SEQUENCE [LARGE SCALE GENOMIC DNA]</scope>
    <source>
        <strain evidence="2 3">IHI A82</strain>
    </source>
</reference>
<gene>
    <name evidence="2" type="ORF">EKO27_g6364</name>
</gene>
<evidence type="ECO:0000313" key="2">
    <source>
        <dbReference type="EMBL" id="RWA08731.1"/>
    </source>
</evidence>
<evidence type="ECO:0000256" key="1">
    <source>
        <dbReference type="SAM" id="SignalP"/>
    </source>
</evidence>
<dbReference type="EMBL" id="RYZI01000186">
    <property type="protein sequence ID" value="RWA08731.1"/>
    <property type="molecule type" value="Genomic_DNA"/>
</dbReference>
<protein>
    <submittedName>
        <fullName evidence="2">Uncharacterized protein</fullName>
    </submittedName>
</protein>